<organism evidence="1 2">
    <name type="scientific">Azospirillum thiophilum</name>
    <dbReference type="NCBI Taxonomy" id="528244"/>
    <lineage>
        <taxon>Bacteria</taxon>
        <taxon>Pseudomonadati</taxon>
        <taxon>Pseudomonadota</taxon>
        <taxon>Alphaproteobacteria</taxon>
        <taxon>Rhodospirillales</taxon>
        <taxon>Azospirillaceae</taxon>
        <taxon>Azospirillum</taxon>
    </lineage>
</organism>
<accession>A0AAC9EXU6</accession>
<name>A0AAC9EXU6_9PROT</name>
<dbReference type="KEGG" id="ati:AL072_16750"/>
<protein>
    <recommendedName>
        <fullName evidence="3">Tetratricopeptide repeat protein</fullName>
    </recommendedName>
</protein>
<evidence type="ECO:0000313" key="2">
    <source>
        <dbReference type="Proteomes" id="UP000069935"/>
    </source>
</evidence>
<gene>
    <name evidence="1" type="ORF">AL072_16750</name>
</gene>
<dbReference type="EMBL" id="CP012402">
    <property type="protein sequence ID" value="ALG72669.1"/>
    <property type="molecule type" value="Genomic_DNA"/>
</dbReference>
<reference evidence="2" key="1">
    <citation type="submission" date="2015-08" db="EMBL/GenBank/DDBJ databases">
        <title>Complete Genome Sequence of Azospirillum thiophilum BV-S.</title>
        <authorList>
            <person name="Fomenkov A."/>
            <person name="Vincze T."/>
            <person name="Grabovich M."/>
            <person name="Dubinina G."/>
            <person name="Orlova M."/>
            <person name="Belousova E."/>
            <person name="Roberts R.J."/>
        </authorList>
    </citation>
    <scope>NUCLEOTIDE SEQUENCE [LARGE SCALE GENOMIC DNA]</scope>
    <source>
        <strain evidence="2">BV-S</strain>
    </source>
</reference>
<keyword evidence="2" id="KW-1185">Reference proteome</keyword>
<dbReference type="SUPFAM" id="SSF48452">
    <property type="entry name" value="TPR-like"/>
    <property type="match status" value="1"/>
</dbReference>
<dbReference type="AlphaFoldDB" id="A0AAC9EXU6"/>
<evidence type="ECO:0000313" key="1">
    <source>
        <dbReference type="EMBL" id="ALG72669.1"/>
    </source>
</evidence>
<evidence type="ECO:0008006" key="3">
    <source>
        <dbReference type="Google" id="ProtNLM"/>
    </source>
</evidence>
<reference evidence="1 2" key="2">
    <citation type="journal article" date="2016" name="Genome Announc.">
        <title>Complete Genome Sequence of a Strain of Azospirillum thiophilum Isolated from a Sulfide Spring.</title>
        <authorList>
            <person name="Fomenkov A."/>
            <person name="Vincze T."/>
            <person name="Grabovich M."/>
            <person name="Anton B.P."/>
            <person name="Dubinina G."/>
            <person name="Orlova M."/>
            <person name="Belousova E."/>
            <person name="Roberts R.J."/>
        </authorList>
    </citation>
    <scope>NUCLEOTIDE SEQUENCE [LARGE SCALE GENOMIC DNA]</scope>
    <source>
        <strain evidence="1 2">BV-S</strain>
    </source>
</reference>
<dbReference type="Gene3D" id="1.25.40.10">
    <property type="entry name" value="Tetratricopeptide repeat domain"/>
    <property type="match status" value="1"/>
</dbReference>
<sequence length="750" mass="84672">MDVTLNMSDETRHPWVRDFMERPGRTLAKLLGGATIVPPYWRGEPDDVLVMVSGEIDGDPAYRDALDVAMLAWLDARRSVSATDRVNYGIVRFVGETVAALRAVRRLELRGTIADLNARDAVWRNWAEPLRLGESHDPLAELLSILALRQPADQPRLYRWHQLIDKAKSGLLPDYYIDIALCGLRNLPGRERPPQELLYGLARWATGLPDETDKRDLFMRRWHLEKEVLFPRSADTWRRLVSPLLEDRSFARTPAARWWREDLGMRSAKCAASRIEESAFPHLPAREEANRMLDRLNAKPLSQVMPDALQMLEAQRLHMERTGFAEPFLRMAGAIGNAALRSDPIPLSVRELTLNLAMHMVHWGPNNSYGWSLWGRVLIRSGQATTAEMVLWEARRRFPEVAAIRNILAGLIGADPARVQEAEAIFVETVARFPRDKIARNALAQLLVGQPGRGREAEAMFRKTMADFPNNFVAYNALGYLLMRFIDRRLDAKKIFEEVLEKNRNDGVAKKGLYYVSRLIDGDDGQSIPEFPLPSSEHQDWYAAQVYASELSDVSEKVSLAVDDGLCSRADFRLGAALDILEEESRSSLRERAWADIDAVLSRTPSHPLALLVGDLHGRSVPVKLEEAFAGAYGLKLLAAFRHKDAEKLNALVREVPARRPLVLLARLAGDVSTNKDAVALAKFLSIRKAPSDPPLATIHAYLRRQWEFENDTQVEPDDIRRRAGVDRDKLRDLVTVVCRQTAQETALLT</sequence>
<proteinExistence type="predicted"/>
<dbReference type="RefSeq" id="WP_045583107.1">
    <property type="nucleotide sequence ID" value="NZ_LAEL01000002.1"/>
</dbReference>
<dbReference type="Proteomes" id="UP000069935">
    <property type="component" value="Chromosome 2"/>
</dbReference>
<dbReference type="InterPro" id="IPR011990">
    <property type="entry name" value="TPR-like_helical_dom_sf"/>
</dbReference>